<evidence type="ECO:0000259" key="5">
    <source>
        <dbReference type="SMART" id="SM01215"/>
    </source>
</evidence>
<reference evidence="8" key="2">
    <citation type="journal article" date="2013" name="G3 (Bethesda)">
        <title>Genomes of Ashbya fungi isolated from insects reveal four mating-type loci, numerous translocations, lack of transposons, and distinct gene duplications.</title>
        <authorList>
            <person name="Dietrich F.S."/>
            <person name="Voegeli S."/>
            <person name="Kuo S."/>
            <person name="Philippsen P."/>
        </authorList>
    </citation>
    <scope>GENOME REANNOTATION</scope>
    <source>
        <strain evidence="8">ATCC 10895 / CBS 109.51 / FGSC 9923 / NRRL Y-1056</strain>
    </source>
</reference>
<keyword evidence="3" id="KW-0472">Membrane</keyword>
<keyword evidence="8" id="KW-1185">Reference proteome</keyword>
<dbReference type="HOGENOM" id="CLU_000740_0_0_1"/>
<evidence type="ECO:0000256" key="1">
    <source>
        <dbReference type="SAM" id="Coils"/>
    </source>
</evidence>
<name>Q75D43_EREGS</name>
<dbReference type="GO" id="GO:0044233">
    <property type="term" value="C:mitochondria-associated endoplasmic reticulum membrane contact site"/>
    <property type="evidence" value="ECO:0007669"/>
    <property type="project" value="EnsemblFungi"/>
</dbReference>
<accession>Q75D43</accession>
<dbReference type="InterPro" id="IPR019441">
    <property type="entry name" value="FMP27/BLTP2/Hobbit_GFWDK_RBG"/>
</dbReference>
<dbReference type="PANTHER" id="PTHR15678">
    <property type="entry name" value="ANTIGEN MLAA-22-RELATED"/>
    <property type="match status" value="1"/>
</dbReference>
<evidence type="ECO:0000313" key="8">
    <source>
        <dbReference type="Proteomes" id="UP000000591"/>
    </source>
</evidence>
<protein>
    <submittedName>
        <fullName evidence="7">ABR180Wp</fullName>
    </submittedName>
</protein>
<dbReference type="InParanoid" id="Q75D43"/>
<dbReference type="OrthoDB" id="1562405at2759"/>
<dbReference type="InterPro" id="IPR019449">
    <property type="entry name" value="FMP27_WPPW_RBG"/>
</dbReference>
<evidence type="ECO:0000256" key="2">
    <source>
        <dbReference type="SAM" id="MobiDB-lite"/>
    </source>
</evidence>
<dbReference type="InterPro" id="IPR045167">
    <property type="entry name" value="Hobbit"/>
</dbReference>
<feature type="coiled-coil region" evidence="1">
    <location>
        <begin position="1805"/>
        <end position="1865"/>
    </location>
</feature>
<proteinExistence type="predicted"/>
<dbReference type="eggNOG" id="KOG1910">
    <property type="taxonomic scope" value="Eukaryota"/>
</dbReference>
<keyword evidence="1" id="KW-0175">Coiled coil</keyword>
<feature type="domain" description="FMP27/BLTP2/Hobbit GFWDK motif-containing RBG unit" evidence="4">
    <location>
        <begin position="1233"/>
        <end position="1391"/>
    </location>
</feature>
<dbReference type="SMART" id="SM01215">
    <property type="entry name" value="Fmp27_SW"/>
    <property type="match status" value="1"/>
</dbReference>
<dbReference type="InterPro" id="IPR019415">
    <property type="entry name" value="FMP27_SW_RBG"/>
</dbReference>
<feature type="domain" description="FMP27 WPPW motif-containing RBG unit" evidence="6">
    <location>
        <begin position="1651"/>
        <end position="2114"/>
    </location>
</feature>
<keyword evidence="3" id="KW-1133">Transmembrane helix</keyword>
<dbReference type="Proteomes" id="UP000000591">
    <property type="component" value="Chromosome II"/>
</dbReference>
<sequence>MLEYTELYSFLPYVLLTVSLIIVLDLALWYKAGIWIGGFNPFLLKLSGITVRDRLYVGQVRYHLLRRAVFVGDLKFTSGERVRRGIQRDGSQKIQLRVPESGLLWLEGVLRFFRTLSVTIENSEIEDISVRWMSLDVKYMGDRLAFSVSLQNIKHNKVCLLKSGALEVLGCFTKDSPFGLTCVELSVKFLQLTVPVSNLLALFTLGKEEDEDVEGFARNIFDGMTEDPQLNAQNCVEMMRSRVTTLHSYFSHLTKVDFFVDKVNLADIPPSLLPELSSACEPLKYEVALSSFTFQVTRFSTEQPGYSILFKKSDRPVRVRITLSSLQCALKLNAPKNPSEKASEYIRFFDVPSIILYGDTNIFSERFLTGSTAVSDTIVKLVGHVSSPTIDIEIEKLSILKSLYANIMVLTSMFNKMRSASGKELPTATSRLNALEKKTILSYLTQIIPSVESKITVEDPVIIINDGEDFIFQKCSILSFQTITHKCNLARRRSNAQLGYNFDVNFEILDFDTSHHSKNIGYVNQILKLDSINMKLVSQLIPTLLMSLHFTVDLLKCDLSDLKTLVFLNRIIRKLNSQMLNVEEEYFLQIYQQFASQLEELGKREENTNVIPIDRKLFQHLPSYLDSINLEITDFSLLVGSRSVFLPEDKYVSMLQQSTYDFVNGELRKLHCTFGSAQLVLNNTGRRAMEKGDRTNAGNFESTNGEGFSYDDSGLEAHTTDFGTSDPELWSLSFQCKQVLGTVFSETKRNSDCLVSKTVFKLPTASALFHPQLEAEKLVLELKIDKSEVLVSLMTLFLVFSALQTFKQVFSKEITAHRRFTYAEKYQEYVASTRRKFRPKFDKARLLKLLEFHLEFKHLDMVTVLPNGVKCRFEICTSQSSFADANDISIYGHYFRMCVESPLMNQKWFRMLAIVDFNARLDIRSWKIRRNWDEFKAMEPAVIIENQSCHWQIPHRFEMHRIFDNISTMFKTIKQMVYSLKTCKHSVVVFPTVTAAPELPKITMRSKRLIFSVEDDPFETDLAMIFQIGMQEQRSRLEKYHVFDEWLNTKLQANGNRNARDSDFNERPITPSSATFAQQFASKGIHHPTNDVLEHSTIESVLSQHEYDICLDRYNKLQENISASWIRRVQMCHRKEKKVFKDGFTFLWGKTDSLKLPSTIDKGVIDFVPSPNLMTIIAEGVNIDIFRPSCGLDNTADFIYSVGKGVPKDTRYTLMLPFYIDAKLDELRWHLKDYPLPLVHMPKLLPSQQGSFPAIHLYGDLFITEDMIQSTKELRTIFVPLVPSVTSSEIDLYYSLRFRRSLTPIKIYSQVTMDIHSKDITMVTWGGSYEAAIQQAMNCLDNFSKPPVDPSKKIGFWDKIRNMFHAKINIRWPSEGLFEVSLKGLKDPYAIGGKSAGFVIGLRGNAELKINADNDPKKFLACSADDIYFAIPNYFAKPLLVWCNSSENAVFIPSQNDTNLQRSAAYYYFIDLMPVPNAKMEREIMYRRYIEKSAIKLSGGIIFNIGIVFERLLPGSKDRTFTSLAHYKVRLCDPEHVADPGHDSYRGFRSEFIHLSFTLQSNNSNAYNTMQLTPGVFSVFFSWWSSFSANLPVRRGSLFGVLTKSPKFGDHIHSISYRADIAPFFICHTYQNTDTETYTSEAFDGTLEFVGLKAKMDKFVMDLHQRKEVLHERNKGLDVIKRVMRSKFKEGDVSTFNIDIRTMDAVFKPMAYDGGLNTPEYNIFDGDMTWYDPLDFKEFKYHALDNYVPIVTIGPLLYAPKFVYRKKASYGDKYQVDFNTCERVKPFDNSISHTCCLKPQIEVPLETVEERKDFLLKKRREAQRLLEVATTTNERQHILSELDKLDAVLSKVVELIEAIKNIQNDERADSHNEKTTDEGFKYSIRDFVDRSTGSVSPFENKFFVFCMQLKWDEDARDVIFKYLHLLELSSQAVTLTRSKTLQVIERLCHRKLAYTKSDESIFSSISDIPIDGHDLSTAETSSEEQPKSQSLFELFEEKIYSLNTDAPYMTHDDHFIQFVAPQIQLSTKESPGTCVLVTAPSMKLKIIDFDSNTSDNEYNENVFMTRYTAALIQANVFIFQESDYKVFENSLFNPKGYGAKSTESWQPWLGLELCFEPEPLQTNTVIKEFSSVFKYDRVSSFANVSDLLSDAISMDSVICYLPRFVLASDSKQYIALYNIIANVFVYVEPNSARLKKQVNQLLLGYDPSNLTEYIKIVEKIQRMLVALDVIEEELSFKKYLLDDVGEADLHAIRKSKVESFAKLSIFMKVLTSSNVDEVTEDKKMMFIMKAEEVILHMLKENGEPFLDAALANSYFHRIQSSAGSNSNKIVINMLQVFNLEQDVKFHNLLGPLDKRATVNEKPLIYLEWDMDRPVGGIKVVKNVWTELQGLEFRAEQDTIDNLIRWTMPEMLQELLNNNDDIYGDNDSHASSNSTSSAAVVRDNMFSWALSPIKNPLKLKNSNELHEMVQRSSDYMIIENMVLNSFPLVISYRGHGARRIINVTDFMFTFPKLQFINQTITVGEVLNAIRRVVIKSLLKHTGQFITNKLRKRPHQKQLYIDTTTSSQDDDQKSGQVHTPLKQIQRYKSYTDVNELRQ</sequence>
<dbReference type="RefSeq" id="NP_983128.2">
    <property type="nucleotide sequence ID" value="NM_208481.2"/>
</dbReference>
<feature type="domain" description="FMP27 SW motif-containing RBG unit" evidence="5">
    <location>
        <begin position="1112"/>
        <end position="1215"/>
    </location>
</feature>
<evidence type="ECO:0000259" key="6">
    <source>
        <dbReference type="SMART" id="SM01216"/>
    </source>
</evidence>
<dbReference type="GeneID" id="4619238"/>
<dbReference type="STRING" id="284811.Q75D43"/>
<evidence type="ECO:0000259" key="4">
    <source>
        <dbReference type="SMART" id="SM01214"/>
    </source>
</evidence>
<feature type="region of interest" description="Disordered" evidence="2">
    <location>
        <begin position="2561"/>
        <end position="2581"/>
    </location>
</feature>
<organism evidence="7 8">
    <name type="scientific">Eremothecium gossypii (strain ATCC 10895 / CBS 109.51 / FGSC 9923 / NRRL Y-1056)</name>
    <name type="common">Yeast</name>
    <name type="synonym">Ashbya gossypii</name>
    <dbReference type="NCBI Taxonomy" id="284811"/>
    <lineage>
        <taxon>Eukaryota</taxon>
        <taxon>Fungi</taxon>
        <taxon>Dikarya</taxon>
        <taxon>Ascomycota</taxon>
        <taxon>Saccharomycotina</taxon>
        <taxon>Saccharomycetes</taxon>
        <taxon>Saccharomycetales</taxon>
        <taxon>Saccharomycetaceae</taxon>
        <taxon>Eremothecium</taxon>
    </lineage>
</organism>
<feature type="transmembrane region" description="Helical" evidence="3">
    <location>
        <begin position="12"/>
        <end position="30"/>
    </location>
</feature>
<dbReference type="PANTHER" id="PTHR15678:SF15">
    <property type="entry name" value="PROTEIN FMP27, MITOCHONDRIAL"/>
    <property type="match status" value="1"/>
</dbReference>
<dbReference type="OMA" id="PNYFAKP"/>
<dbReference type="EMBL" id="AE016815">
    <property type="protein sequence ID" value="AAS50952.2"/>
    <property type="molecule type" value="Genomic_DNA"/>
</dbReference>
<dbReference type="GO" id="GO:0140268">
    <property type="term" value="C:endoplasmic reticulum-plasma membrane contact site"/>
    <property type="evidence" value="ECO:0007669"/>
    <property type="project" value="EnsemblFungi"/>
</dbReference>
<dbReference type="Pfam" id="PF10344">
    <property type="entry name" value="Hobbit"/>
    <property type="match status" value="1"/>
</dbReference>
<reference evidence="7 8" key="1">
    <citation type="journal article" date="2004" name="Science">
        <title>The Ashbya gossypii genome as a tool for mapping the ancient Saccharomyces cerevisiae genome.</title>
        <authorList>
            <person name="Dietrich F.S."/>
            <person name="Voegeli S."/>
            <person name="Brachat S."/>
            <person name="Lerch A."/>
            <person name="Gates K."/>
            <person name="Steiner S."/>
            <person name="Mohr C."/>
            <person name="Pohlmann R."/>
            <person name="Luedi P."/>
            <person name="Choi S."/>
            <person name="Wing R.A."/>
            <person name="Flavier A."/>
            <person name="Gaffney T.D."/>
            <person name="Philippsen P."/>
        </authorList>
    </citation>
    <scope>NUCLEOTIDE SEQUENCE [LARGE SCALE GENOMIC DNA]</scope>
    <source>
        <strain evidence="8">ATCC 10895 / CBS 109.51 / FGSC 9923 / NRRL Y-1056</strain>
    </source>
</reference>
<dbReference type="KEGG" id="ago:AGOS_ABR180W"/>
<dbReference type="SMART" id="SM01214">
    <property type="entry name" value="Fmp27_GFWDK"/>
    <property type="match status" value="1"/>
</dbReference>
<evidence type="ECO:0000256" key="3">
    <source>
        <dbReference type="SAM" id="Phobius"/>
    </source>
</evidence>
<evidence type="ECO:0000313" key="7">
    <source>
        <dbReference type="EMBL" id="AAS50952.2"/>
    </source>
</evidence>
<gene>
    <name evidence="7" type="ORF">AGOS_ABR180W</name>
</gene>
<dbReference type="SMART" id="SM01216">
    <property type="entry name" value="Fmp27_WPPW"/>
    <property type="match status" value="1"/>
</dbReference>
<keyword evidence="3" id="KW-0812">Transmembrane</keyword>
<dbReference type="FunCoup" id="Q75D43">
    <property type="interactions" value="511"/>
</dbReference>